<dbReference type="Pfam" id="PF00211">
    <property type="entry name" value="Guanylate_cyc"/>
    <property type="match status" value="1"/>
</dbReference>
<keyword evidence="1" id="KW-0472">Membrane</keyword>
<dbReference type="GO" id="GO:0035556">
    <property type="term" value="P:intracellular signal transduction"/>
    <property type="evidence" value="ECO:0007669"/>
    <property type="project" value="InterPro"/>
</dbReference>
<dbReference type="InterPro" id="IPR007890">
    <property type="entry name" value="CHASE2"/>
</dbReference>
<dbReference type="PANTHER" id="PTHR43081:SF1">
    <property type="entry name" value="ADENYLATE CYCLASE, TERMINAL-DIFFERENTIATION SPECIFIC"/>
    <property type="match status" value="1"/>
</dbReference>
<dbReference type="AlphaFoldDB" id="A0A418WSF2"/>
<protein>
    <submittedName>
        <fullName evidence="3">Adenylate/guanylate cyclase domain-containing protein</fullName>
    </submittedName>
</protein>
<dbReference type="SMART" id="SM01080">
    <property type="entry name" value="CHASE2"/>
    <property type="match status" value="1"/>
</dbReference>
<sequence>MRLFRQLGPGRLAATILFLFAALLIARFSWHLPLAAQAERALYDLRLSQTAEMVDPDPRIVMVVYNDDTLIETRKRSPLDRATLARALANLDTMGAKAIGIDILIDQPQDEDEALLATFRAMQTPTFLAYASAATNVEDIQFNQQQFLDEFQKRLAGTRVKPASIRFQVDSDNVVRSWPQRVPGLPPLLSVAMTDGKSRFADYDRSIRFRIPAEQDRAVFDAFPIQLFADDATAAAFADQVRGKYVLLGGTIIDVDEFETPLRPFTGKSMWGLEVHAHMLAQLLDDAWLEALPRWGTWGIAIMVVVAGALSSLLGGAWWRVSFFLAIQLGFFIGYPIWLQADGTDTQYLPAFGWMVGWVIAFAAIGTAARAVGSEQRRFAQSALGKYLPRDIANQILADPDRLALHGEKREIFVVFTDLEGFTKLSHAIQPEMVAKLLNRYLDMMSDVVLEYGGTIDKFVGDAVVAFWGAPIARPDDGERAARAAYAMWQAGEEFRASVPEGVPPIGQTRVGLHFGEAIVGNFGGEGRIQYTALGDSMNTASRLEAANKQLGSGVMASRAAVDRSGLDWWRPMGRVVLRGRSTPVEIYQPVPDLDASDRDHFKALMNRVADGDKMAVQELESLANAKGGDAALVNLVYRLKNMESGGSYVLD</sequence>
<dbReference type="Proteomes" id="UP000286100">
    <property type="component" value="Unassembled WGS sequence"/>
</dbReference>
<evidence type="ECO:0000313" key="4">
    <source>
        <dbReference type="Proteomes" id="UP000286100"/>
    </source>
</evidence>
<keyword evidence="1" id="KW-0812">Transmembrane</keyword>
<dbReference type="InterPro" id="IPR050697">
    <property type="entry name" value="Adenylyl/Guanylyl_Cyclase_3/4"/>
</dbReference>
<dbReference type="GO" id="GO:0006171">
    <property type="term" value="P:cAMP biosynthetic process"/>
    <property type="evidence" value="ECO:0007669"/>
    <property type="project" value="TreeGrafter"/>
</dbReference>
<keyword evidence="1" id="KW-1133">Transmembrane helix</keyword>
<dbReference type="Pfam" id="PF05226">
    <property type="entry name" value="CHASE2"/>
    <property type="match status" value="1"/>
</dbReference>
<reference evidence="3 4" key="1">
    <citation type="submission" date="2018-09" db="EMBL/GenBank/DDBJ databases">
        <authorList>
            <person name="Zhu H."/>
        </authorList>
    </citation>
    <scope>NUCLEOTIDE SEQUENCE [LARGE SCALE GENOMIC DNA]</scope>
    <source>
        <strain evidence="3 4">K2R01-6</strain>
    </source>
</reference>
<gene>
    <name evidence="3" type="ORF">D3876_02005</name>
</gene>
<organism evidence="3 4">
    <name type="scientific">Sphingomonas cavernae</name>
    <dbReference type="NCBI Taxonomy" id="2320861"/>
    <lineage>
        <taxon>Bacteria</taxon>
        <taxon>Pseudomonadati</taxon>
        <taxon>Pseudomonadota</taxon>
        <taxon>Alphaproteobacteria</taxon>
        <taxon>Sphingomonadales</taxon>
        <taxon>Sphingomonadaceae</taxon>
        <taxon>Sphingomonas</taxon>
    </lineage>
</organism>
<dbReference type="CDD" id="cd07302">
    <property type="entry name" value="CHD"/>
    <property type="match status" value="1"/>
</dbReference>
<dbReference type="InterPro" id="IPR001054">
    <property type="entry name" value="A/G_cyclase"/>
</dbReference>
<evidence type="ECO:0000259" key="2">
    <source>
        <dbReference type="PROSITE" id="PS50125"/>
    </source>
</evidence>
<feature type="transmembrane region" description="Helical" evidence="1">
    <location>
        <begin position="351"/>
        <end position="372"/>
    </location>
</feature>
<dbReference type="Gene3D" id="3.30.70.1230">
    <property type="entry name" value="Nucleotide cyclase"/>
    <property type="match status" value="1"/>
</dbReference>
<dbReference type="GO" id="GO:0004016">
    <property type="term" value="F:adenylate cyclase activity"/>
    <property type="evidence" value="ECO:0007669"/>
    <property type="project" value="UniProtKB-ARBA"/>
</dbReference>
<proteinExistence type="predicted"/>
<evidence type="ECO:0000256" key="1">
    <source>
        <dbReference type="SAM" id="Phobius"/>
    </source>
</evidence>
<dbReference type="OrthoDB" id="9789782at2"/>
<feature type="transmembrane region" description="Helical" evidence="1">
    <location>
        <begin position="321"/>
        <end position="339"/>
    </location>
</feature>
<dbReference type="SUPFAM" id="SSF55073">
    <property type="entry name" value="Nucleotide cyclase"/>
    <property type="match status" value="1"/>
</dbReference>
<dbReference type="SMART" id="SM00044">
    <property type="entry name" value="CYCc"/>
    <property type="match status" value="1"/>
</dbReference>
<dbReference type="EMBL" id="QYUM01000002">
    <property type="protein sequence ID" value="RJF94174.1"/>
    <property type="molecule type" value="Genomic_DNA"/>
</dbReference>
<feature type="transmembrane region" description="Helical" evidence="1">
    <location>
        <begin position="295"/>
        <end position="314"/>
    </location>
</feature>
<evidence type="ECO:0000313" key="3">
    <source>
        <dbReference type="EMBL" id="RJF94174.1"/>
    </source>
</evidence>
<feature type="domain" description="Guanylate cyclase" evidence="2">
    <location>
        <begin position="413"/>
        <end position="545"/>
    </location>
</feature>
<dbReference type="PROSITE" id="PS50125">
    <property type="entry name" value="GUANYLATE_CYCLASE_2"/>
    <property type="match status" value="1"/>
</dbReference>
<name>A0A418WSF2_9SPHN</name>
<comment type="caution">
    <text evidence="3">The sequence shown here is derived from an EMBL/GenBank/DDBJ whole genome shotgun (WGS) entry which is preliminary data.</text>
</comment>
<dbReference type="InterPro" id="IPR029787">
    <property type="entry name" value="Nucleotide_cyclase"/>
</dbReference>
<dbReference type="PANTHER" id="PTHR43081">
    <property type="entry name" value="ADENYLATE CYCLASE, TERMINAL-DIFFERENTIATION SPECIFIC-RELATED"/>
    <property type="match status" value="1"/>
</dbReference>
<accession>A0A418WSF2</accession>
<keyword evidence="4" id="KW-1185">Reference proteome</keyword>